<comment type="caution">
    <text evidence="1">The sequence shown here is derived from an EMBL/GenBank/DDBJ whole genome shotgun (WGS) entry which is preliminary data.</text>
</comment>
<sequence length="183" mass="21106">MEPHVSQRLSQLEEALQRLTQSTSTFIDSTTNFMHETRANFKNQEASIRNMEVQIGQIAKQLSERPLNTFPSNIIPNSREECKAIRVIELEEISEVQVEAQIVKLEDVAKIKNQEAIHHPPQSSKKHTKPFSKLLEVFSCLKVNIPLLKHLEETPIYVKNMKELLLNKRTLKKGRYRSAHQGV</sequence>
<reference evidence="1 2" key="1">
    <citation type="journal article" date="2023" name="Plants (Basel)">
        <title>Bridging the Gap: Combining Genomics and Transcriptomics Approaches to Understand Stylosanthes scabra, an Orphan Legume from the Brazilian Caatinga.</title>
        <authorList>
            <person name="Ferreira-Neto J.R.C."/>
            <person name="da Silva M.D."/>
            <person name="Binneck E."/>
            <person name="de Melo N.F."/>
            <person name="da Silva R.H."/>
            <person name="de Melo A.L.T.M."/>
            <person name="Pandolfi V."/>
            <person name="Bustamante F.O."/>
            <person name="Brasileiro-Vidal A.C."/>
            <person name="Benko-Iseppon A.M."/>
        </authorList>
    </citation>
    <scope>NUCLEOTIDE SEQUENCE [LARGE SCALE GENOMIC DNA]</scope>
    <source>
        <tissue evidence="1">Leaves</tissue>
    </source>
</reference>
<gene>
    <name evidence="1" type="ORF">PIB30_027700</name>
</gene>
<dbReference type="EMBL" id="JASCZI010151142">
    <property type="protein sequence ID" value="MED6170100.1"/>
    <property type="molecule type" value="Genomic_DNA"/>
</dbReference>
<organism evidence="1 2">
    <name type="scientific">Stylosanthes scabra</name>
    <dbReference type="NCBI Taxonomy" id="79078"/>
    <lineage>
        <taxon>Eukaryota</taxon>
        <taxon>Viridiplantae</taxon>
        <taxon>Streptophyta</taxon>
        <taxon>Embryophyta</taxon>
        <taxon>Tracheophyta</taxon>
        <taxon>Spermatophyta</taxon>
        <taxon>Magnoliopsida</taxon>
        <taxon>eudicotyledons</taxon>
        <taxon>Gunneridae</taxon>
        <taxon>Pentapetalae</taxon>
        <taxon>rosids</taxon>
        <taxon>fabids</taxon>
        <taxon>Fabales</taxon>
        <taxon>Fabaceae</taxon>
        <taxon>Papilionoideae</taxon>
        <taxon>50 kb inversion clade</taxon>
        <taxon>dalbergioids sensu lato</taxon>
        <taxon>Dalbergieae</taxon>
        <taxon>Pterocarpus clade</taxon>
        <taxon>Stylosanthes</taxon>
    </lineage>
</organism>
<proteinExistence type="predicted"/>
<accession>A0ABU6V8U1</accession>
<evidence type="ECO:0000313" key="2">
    <source>
        <dbReference type="Proteomes" id="UP001341840"/>
    </source>
</evidence>
<dbReference type="Proteomes" id="UP001341840">
    <property type="component" value="Unassembled WGS sequence"/>
</dbReference>
<evidence type="ECO:0000313" key="1">
    <source>
        <dbReference type="EMBL" id="MED6170100.1"/>
    </source>
</evidence>
<keyword evidence="2" id="KW-1185">Reference proteome</keyword>
<protein>
    <submittedName>
        <fullName evidence="1">Uncharacterized protein</fullName>
    </submittedName>
</protein>
<name>A0ABU6V8U1_9FABA</name>